<organism evidence="1 2">
    <name type="scientific">Gemmobacter lutimaris</name>
    <dbReference type="NCBI Taxonomy" id="2306023"/>
    <lineage>
        <taxon>Bacteria</taxon>
        <taxon>Pseudomonadati</taxon>
        <taxon>Pseudomonadota</taxon>
        <taxon>Alphaproteobacteria</taxon>
        <taxon>Rhodobacterales</taxon>
        <taxon>Paracoccaceae</taxon>
        <taxon>Gemmobacter</taxon>
    </lineage>
</organism>
<sequence length="89" mass="10305">MTSIPSKAPRVTEFWHKDAKGFHSPHHLVGKTFLHVKTATLYVVVDVVFNASTDQWALRYEAHNTGRRAPFRFTRDATEFMDGRFLEVK</sequence>
<dbReference type="Proteomes" id="UP000266649">
    <property type="component" value="Unassembled WGS sequence"/>
</dbReference>
<evidence type="ECO:0000313" key="2">
    <source>
        <dbReference type="Proteomes" id="UP000266649"/>
    </source>
</evidence>
<keyword evidence="2" id="KW-1185">Reference proteome</keyword>
<accession>A0A398BQV6</accession>
<dbReference type="EMBL" id="QXXQ01000005">
    <property type="protein sequence ID" value="RID91867.1"/>
    <property type="molecule type" value="Genomic_DNA"/>
</dbReference>
<protein>
    <submittedName>
        <fullName evidence="1">Uncharacterized protein</fullName>
    </submittedName>
</protein>
<reference evidence="1 2" key="1">
    <citation type="submission" date="2018-09" db="EMBL/GenBank/DDBJ databases">
        <title>Gemmobacter lutimaris sp. nov., a marine bacterium isolated from tidal flat.</title>
        <authorList>
            <person name="Lee D.W."/>
            <person name="Yoo Y."/>
            <person name="Kim J.-J."/>
            <person name="Kim B.S."/>
        </authorList>
    </citation>
    <scope>NUCLEOTIDE SEQUENCE [LARGE SCALE GENOMIC DNA]</scope>
    <source>
        <strain evidence="1 2">YJ-T1-11</strain>
    </source>
</reference>
<name>A0A398BQV6_9RHOB</name>
<comment type="caution">
    <text evidence="1">The sequence shown here is derived from an EMBL/GenBank/DDBJ whole genome shotgun (WGS) entry which is preliminary data.</text>
</comment>
<proteinExistence type="predicted"/>
<gene>
    <name evidence="1" type="ORF">D2N39_11560</name>
</gene>
<dbReference type="AlphaFoldDB" id="A0A398BQV6"/>
<evidence type="ECO:0000313" key="1">
    <source>
        <dbReference type="EMBL" id="RID91867.1"/>
    </source>
</evidence>
<dbReference type="RefSeq" id="WP_119134928.1">
    <property type="nucleotide sequence ID" value="NZ_QXXQ01000005.1"/>
</dbReference>